<evidence type="ECO:0000256" key="1">
    <source>
        <dbReference type="ARBA" id="ARBA00022801"/>
    </source>
</evidence>
<dbReference type="PANTHER" id="PTHR12304:SF15">
    <property type="entry name" value="NON-SPECIFIC RIBONUCLEOSIDE HYDROLASE RIHC"/>
    <property type="match status" value="1"/>
</dbReference>
<evidence type="ECO:0000259" key="3">
    <source>
        <dbReference type="Pfam" id="PF01156"/>
    </source>
</evidence>
<dbReference type="SUPFAM" id="SSF53590">
    <property type="entry name" value="Nucleoside hydrolase"/>
    <property type="match status" value="1"/>
</dbReference>
<feature type="domain" description="Inosine/uridine-preferring nucleoside hydrolase" evidence="3">
    <location>
        <begin position="8"/>
        <end position="295"/>
    </location>
</feature>
<dbReference type="AlphaFoldDB" id="A0A376DAW8"/>
<keyword evidence="2 4" id="KW-0326">Glycosidase</keyword>
<organism evidence="4 5">
    <name type="scientific">Edwardsiella hoshinae</name>
    <dbReference type="NCBI Taxonomy" id="93378"/>
    <lineage>
        <taxon>Bacteria</taxon>
        <taxon>Pseudomonadati</taxon>
        <taxon>Pseudomonadota</taxon>
        <taxon>Gammaproteobacteria</taxon>
        <taxon>Enterobacterales</taxon>
        <taxon>Hafniaceae</taxon>
        <taxon>Edwardsiella</taxon>
    </lineage>
</organism>
<dbReference type="OrthoDB" id="9797882at2"/>
<keyword evidence="1 4" id="KW-0378">Hydrolase</keyword>
<dbReference type="Pfam" id="PF01156">
    <property type="entry name" value="IU_nuc_hydro"/>
    <property type="match status" value="1"/>
</dbReference>
<dbReference type="Proteomes" id="UP000255248">
    <property type="component" value="Unassembled WGS sequence"/>
</dbReference>
<dbReference type="GO" id="GO:0008477">
    <property type="term" value="F:purine nucleosidase activity"/>
    <property type="evidence" value="ECO:0007669"/>
    <property type="project" value="TreeGrafter"/>
</dbReference>
<dbReference type="NCBIfam" id="NF008036">
    <property type="entry name" value="PRK10768.1"/>
    <property type="match status" value="1"/>
</dbReference>
<dbReference type="GO" id="GO:0006152">
    <property type="term" value="P:purine nucleoside catabolic process"/>
    <property type="evidence" value="ECO:0007669"/>
    <property type="project" value="TreeGrafter"/>
</dbReference>
<evidence type="ECO:0000313" key="5">
    <source>
        <dbReference type="Proteomes" id="UP000255248"/>
    </source>
</evidence>
<dbReference type="InterPro" id="IPR036452">
    <property type="entry name" value="Ribo_hydro-like"/>
</dbReference>
<protein>
    <submittedName>
        <fullName evidence="4">Non-specific ribonucleoside hydrolase rihC</fullName>
        <ecNumber evidence="4">3.2.-.-</ecNumber>
    </submittedName>
</protein>
<accession>A0A376DAW8</accession>
<evidence type="ECO:0000313" key="4">
    <source>
        <dbReference type="EMBL" id="STC86188.1"/>
    </source>
</evidence>
<dbReference type="STRING" id="93378.A9798_05080"/>
<dbReference type="InterPro" id="IPR015910">
    <property type="entry name" value="I/U_nuclsd_hydro_CS"/>
</dbReference>
<sequence>MNIKKKPIIIDTDPGIDDAVALAIAMHHPDLDVRLITTVAGNVDVEKTTNNALKLVDFFGKNVPVAKGCNSPLLIKLEDSADIHGESGMDGFAFPNATSTCLKIHAVEAMRKEIISSNVPVTLVPIAALTNIALLFTLYPEVKQKIKEVVMMGGSLSRGNTNTSAEFNIYVDPHAAQIVFQSGVPLTMVGLDVTSQAVLTNNEVQLIRSLGKLGEMFYGLFSHYRGGSLTTGLKMHDVCAIAYLTSPGLFKTMQTFIEVALDGPGAGATIADLKMKYHHKANAEVCVSIDVEAFQLWVIEKMKAINKKGE</sequence>
<dbReference type="EC" id="3.2.-.-" evidence="4"/>
<dbReference type="InterPro" id="IPR001910">
    <property type="entry name" value="Inosine/uridine_hydrolase_dom"/>
</dbReference>
<evidence type="ECO:0000256" key="2">
    <source>
        <dbReference type="ARBA" id="ARBA00023295"/>
    </source>
</evidence>
<dbReference type="Gene3D" id="3.90.245.10">
    <property type="entry name" value="Ribonucleoside hydrolase-like"/>
    <property type="match status" value="1"/>
</dbReference>
<dbReference type="PANTHER" id="PTHR12304">
    <property type="entry name" value="INOSINE-URIDINE PREFERRING NUCLEOSIDE HYDROLASE"/>
    <property type="match status" value="1"/>
</dbReference>
<dbReference type="CDD" id="cd02651">
    <property type="entry name" value="nuc_hydro_IU_UC_XIUA"/>
    <property type="match status" value="1"/>
</dbReference>
<name>A0A376DAW8_9GAMM</name>
<dbReference type="InterPro" id="IPR023186">
    <property type="entry name" value="IUNH"/>
</dbReference>
<dbReference type="EMBL" id="UFXZ01000001">
    <property type="protein sequence ID" value="STC86188.1"/>
    <property type="molecule type" value="Genomic_DNA"/>
</dbReference>
<dbReference type="GO" id="GO:0005829">
    <property type="term" value="C:cytosol"/>
    <property type="evidence" value="ECO:0007669"/>
    <property type="project" value="TreeGrafter"/>
</dbReference>
<gene>
    <name evidence="4" type="primary">rihC</name>
    <name evidence="4" type="ORF">NCTC12121_01091</name>
</gene>
<reference evidence="4 5" key="1">
    <citation type="submission" date="2018-06" db="EMBL/GenBank/DDBJ databases">
        <authorList>
            <consortium name="Pathogen Informatics"/>
            <person name="Doyle S."/>
        </authorList>
    </citation>
    <scope>NUCLEOTIDE SEQUENCE [LARGE SCALE GENOMIC DNA]</scope>
    <source>
        <strain evidence="4 5">NCTC12121</strain>
    </source>
</reference>
<dbReference type="GO" id="GO:0045437">
    <property type="term" value="F:uridine nucleosidase activity"/>
    <property type="evidence" value="ECO:0007669"/>
    <property type="project" value="UniProtKB-ARBA"/>
</dbReference>
<proteinExistence type="predicted"/>
<dbReference type="PROSITE" id="PS01247">
    <property type="entry name" value="IUNH"/>
    <property type="match status" value="1"/>
</dbReference>